<gene>
    <name evidence="7" type="ORF">P154DRAFT_461054</name>
</gene>
<comment type="similarity">
    <text evidence="1">Belongs to the glycosyltransferase 25 family.</text>
</comment>
<evidence type="ECO:0000313" key="8">
    <source>
        <dbReference type="Proteomes" id="UP000799779"/>
    </source>
</evidence>
<keyword evidence="8" id="KW-1185">Reference proteome</keyword>
<dbReference type="Proteomes" id="UP000799779">
    <property type="component" value="Unassembled WGS sequence"/>
</dbReference>
<proteinExistence type="inferred from homology"/>
<evidence type="ECO:0000256" key="1">
    <source>
        <dbReference type="ARBA" id="ARBA00006721"/>
    </source>
</evidence>
<feature type="non-terminal residue" evidence="7">
    <location>
        <position position="478"/>
    </location>
</feature>
<dbReference type="EMBL" id="ML977573">
    <property type="protein sequence ID" value="KAF2003277.1"/>
    <property type="molecule type" value="Genomic_DNA"/>
</dbReference>
<evidence type="ECO:0000256" key="3">
    <source>
        <dbReference type="ARBA" id="ARBA00022679"/>
    </source>
</evidence>
<name>A0A6A5WP17_9PLEO</name>
<dbReference type="InterPro" id="IPR050757">
    <property type="entry name" value="Collagen_mod_GT25"/>
</dbReference>
<protein>
    <submittedName>
        <fullName evidence="7">Glycosyltransferase family 25 protein</fullName>
    </submittedName>
</protein>
<dbReference type="GO" id="GO:0016740">
    <property type="term" value="F:transferase activity"/>
    <property type="evidence" value="ECO:0007669"/>
    <property type="project" value="UniProtKB-KW"/>
</dbReference>
<dbReference type="InterPro" id="IPR002654">
    <property type="entry name" value="Glyco_trans_25"/>
</dbReference>
<dbReference type="Pfam" id="PF01755">
    <property type="entry name" value="Glyco_transf_25"/>
    <property type="match status" value="1"/>
</dbReference>
<keyword evidence="5" id="KW-0472">Membrane</keyword>
<evidence type="ECO:0000256" key="5">
    <source>
        <dbReference type="SAM" id="Phobius"/>
    </source>
</evidence>
<evidence type="ECO:0000259" key="6">
    <source>
        <dbReference type="Pfam" id="PF01755"/>
    </source>
</evidence>
<organism evidence="7 8">
    <name type="scientific">Amniculicola lignicola CBS 123094</name>
    <dbReference type="NCBI Taxonomy" id="1392246"/>
    <lineage>
        <taxon>Eukaryota</taxon>
        <taxon>Fungi</taxon>
        <taxon>Dikarya</taxon>
        <taxon>Ascomycota</taxon>
        <taxon>Pezizomycotina</taxon>
        <taxon>Dothideomycetes</taxon>
        <taxon>Pleosporomycetidae</taxon>
        <taxon>Pleosporales</taxon>
        <taxon>Amniculicolaceae</taxon>
        <taxon>Amniculicola</taxon>
    </lineage>
</organism>
<dbReference type="PANTHER" id="PTHR10730">
    <property type="entry name" value="PROCOLLAGEN-LYSINE,2-OXOGLUTARATE 5-DIOXYGENASE/GLYCOSYLTRANSFERASE 25 FAMILY MEMBER"/>
    <property type="match status" value="1"/>
</dbReference>
<dbReference type="OrthoDB" id="47375at2759"/>
<keyword evidence="5" id="KW-1133">Transmembrane helix</keyword>
<feature type="domain" description="Glycosyl transferase family 25" evidence="6">
    <location>
        <begin position="82"/>
        <end position="185"/>
    </location>
</feature>
<feature type="transmembrane region" description="Helical" evidence="5">
    <location>
        <begin position="33"/>
        <end position="51"/>
    </location>
</feature>
<evidence type="ECO:0000256" key="4">
    <source>
        <dbReference type="SAM" id="MobiDB-lite"/>
    </source>
</evidence>
<accession>A0A6A5WP17</accession>
<keyword evidence="2" id="KW-0328">Glycosyltransferase</keyword>
<dbReference type="AlphaFoldDB" id="A0A6A5WP17"/>
<keyword evidence="5" id="KW-0812">Transmembrane</keyword>
<sequence length="478" mass="53654">MRRISIDTLGLTSPRSSTFSPTRRRASWYSSRPKLLTTFCFFGLLYLYFNFGGTPVFIPEDSYEYLQDESLKDILNTTLGFQKILVLNIPYRTDRRDATTLSAALSNITVDFIPGVTGDSIHQKAYPPPQESNIKLTKGIKGSWRTHMNALQYIVEHNLTTAMIFEDDVDWDIRVRQNLQRFALASRFLSENHDALSANPRYKLDIRPNTETPETTFHTLSLNGITDSLPSIPLKSIYTKRLRYPQHHANHNAPTSPYGDPTQWDILWIGHCGAGFPRYPQTSRHKSDVSNANVLLTLPNDSTVPQPKWLKAHPFQGDLDPLASAYKPHTRIYHRATGGELCTVGYAVSQRGARRLLHQFGLKKWDGIFDGELGRWCAGEDDNPLNVPASSSAADASKKRKPKGGKERVCLTSQPPIFAHHHPLDGESDIGGLGGGYAKGLETKYLRYSVRMNLERLVQGSWSGGSGEEGLVDQWPDE</sequence>
<evidence type="ECO:0000313" key="7">
    <source>
        <dbReference type="EMBL" id="KAF2003277.1"/>
    </source>
</evidence>
<dbReference type="CDD" id="cd06532">
    <property type="entry name" value="Glyco_transf_25"/>
    <property type="match status" value="1"/>
</dbReference>
<feature type="region of interest" description="Disordered" evidence="4">
    <location>
        <begin position="385"/>
        <end position="407"/>
    </location>
</feature>
<dbReference type="PANTHER" id="PTHR10730:SF53">
    <property type="entry name" value="GLYCOSYLTRANSFERASE 25 FAMILY MEMBER"/>
    <property type="match status" value="1"/>
</dbReference>
<reference evidence="7" key="1">
    <citation type="journal article" date="2020" name="Stud. Mycol.">
        <title>101 Dothideomycetes genomes: a test case for predicting lifestyles and emergence of pathogens.</title>
        <authorList>
            <person name="Haridas S."/>
            <person name="Albert R."/>
            <person name="Binder M."/>
            <person name="Bloem J."/>
            <person name="Labutti K."/>
            <person name="Salamov A."/>
            <person name="Andreopoulos B."/>
            <person name="Baker S."/>
            <person name="Barry K."/>
            <person name="Bills G."/>
            <person name="Bluhm B."/>
            <person name="Cannon C."/>
            <person name="Castanera R."/>
            <person name="Culley D."/>
            <person name="Daum C."/>
            <person name="Ezra D."/>
            <person name="Gonzalez J."/>
            <person name="Henrissat B."/>
            <person name="Kuo A."/>
            <person name="Liang C."/>
            <person name="Lipzen A."/>
            <person name="Lutzoni F."/>
            <person name="Magnuson J."/>
            <person name="Mondo S."/>
            <person name="Nolan M."/>
            <person name="Ohm R."/>
            <person name="Pangilinan J."/>
            <person name="Park H.-J."/>
            <person name="Ramirez L."/>
            <person name="Alfaro M."/>
            <person name="Sun H."/>
            <person name="Tritt A."/>
            <person name="Yoshinaga Y."/>
            <person name="Zwiers L.-H."/>
            <person name="Turgeon B."/>
            <person name="Goodwin S."/>
            <person name="Spatafora J."/>
            <person name="Crous P."/>
            <person name="Grigoriev I."/>
        </authorList>
    </citation>
    <scope>NUCLEOTIDE SEQUENCE</scope>
    <source>
        <strain evidence="7">CBS 123094</strain>
    </source>
</reference>
<keyword evidence="3 7" id="KW-0808">Transferase</keyword>
<evidence type="ECO:0000256" key="2">
    <source>
        <dbReference type="ARBA" id="ARBA00022676"/>
    </source>
</evidence>